<gene>
    <name evidence="9" type="ORF">GM418_25915</name>
</gene>
<keyword evidence="5 7" id="KW-0472">Membrane</keyword>
<evidence type="ECO:0000313" key="10">
    <source>
        <dbReference type="Proteomes" id="UP000428260"/>
    </source>
</evidence>
<keyword evidence="2" id="KW-1003">Cell membrane</keyword>
<evidence type="ECO:0000313" key="9">
    <source>
        <dbReference type="EMBL" id="QGY46972.1"/>
    </source>
</evidence>
<keyword evidence="10" id="KW-1185">Reference proteome</keyword>
<accession>A0A6I6K3H9</accession>
<dbReference type="PANTHER" id="PTHR30572">
    <property type="entry name" value="MEMBRANE COMPONENT OF TRANSPORTER-RELATED"/>
    <property type="match status" value="1"/>
</dbReference>
<keyword evidence="4 7" id="KW-1133">Transmembrane helix</keyword>
<dbReference type="RefSeq" id="WP_158870382.1">
    <property type="nucleotide sequence ID" value="NZ_CP046401.1"/>
</dbReference>
<comment type="similarity">
    <text evidence="6">Belongs to the ABC-4 integral membrane protein family.</text>
</comment>
<evidence type="ECO:0000256" key="7">
    <source>
        <dbReference type="SAM" id="Phobius"/>
    </source>
</evidence>
<dbReference type="GO" id="GO:0022857">
    <property type="term" value="F:transmembrane transporter activity"/>
    <property type="evidence" value="ECO:0007669"/>
    <property type="project" value="TreeGrafter"/>
</dbReference>
<reference evidence="9 10" key="1">
    <citation type="submission" date="2019-11" db="EMBL/GenBank/DDBJ databases">
        <authorList>
            <person name="Zheng R.K."/>
            <person name="Sun C.M."/>
        </authorList>
    </citation>
    <scope>NUCLEOTIDE SEQUENCE [LARGE SCALE GENOMIC DNA]</scope>
    <source>
        <strain evidence="9 10">WC007</strain>
    </source>
</reference>
<name>A0A6I6K3H9_9BACT</name>
<feature type="domain" description="ABC3 transporter permease C-terminal" evidence="8">
    <location>
        <begin position="264"/>
        <end position="379"/>
    </location>
</feature>
<evidence type="ECO:0000256" key="1">
    <source>
        <dbReference type="ARBA" id="ARBA00004651"/>
    </source>
</evidence>
<dbReference type="InterPro" id="IPR003838">
    <property type="entry name" value="ABC3_permease_C"/>
</dbReference>
<evidence type="ECO:0000256" key="4">
    <source>
        <dbReference type="ARBA" id="ARBA00022989"/>
    </source>
</evidence>
<dbReference type="AlphaFoldDB" id="A0A6I6K3H9"/>
<feature type="transmembrane region" description="Helical" evidence="7">
    <location>
        <begin position="16"/>
        <end position="38"/>
    </location>
</feature>
<sequence length="388" mass="43685">MNPIKLVFKELFYRKVSSLIILVTVIAASTVSVSIYTLSKASENETRKIMREQGLNLYIFPKGTNLIDFYSVNNTPTFPEDYIDTLAESKTFDAVRHLTGILQLKYPDWIDPNGSKHQIIVMGYKDEAMQRFLSKQETMGFDVEKGTVHVGALLSVNIPEGEKFKIVGNDGEPYEFEIAKRLDEGKGMLDQGVAFHLADLQQILNMKGQINKIEALGCVCHDGRINNARSQIQNIFSDMEVTEVSSIADARENQRLMMNKYGSFIIPFILIISMLISALLFYANVSNRKYEIGIMRAMGKSKSFVLLIFLLKAFIIGLLGSIAGFFIGSLIAEYFGKEIFRFTAMSIKPLWNLFGYSVLIFPVLWMLASWIPALLATQIDAAKTLSKE</sequence>
<dbReference type="EMBL" id="CP046401">
    <property type="protein sequence ID" value="QGY46972.1"/>
    <property type="molecule type" value="Genomic_DNA"/>
</dbReference>
<dbReference type="KEGG" id="mcos:GM418_25915"/>
<dbReference type="PANTHER" id="PTHR30572:SF4">
    <property type="entry name" value="ABC TRANSPORTER PERMEASE YTRF"/>
    <property type="match status" value="1"/>
</dbReference>
<evidence type="ECO:0000256" key="5">
    <source>
        <dbReference type="ARBA" id="ARBA00023136"/>
    </source>
</evidence>
<evidence type="ECO:0000256" key="6">
    <source>
        <dbReference type="ARBA" id="ARBA00038076"/>
    </source>
</evidence>
<evidence type="ECO:0000259" key="8">
    <source>
        <dbReference type="Pfam" id="PF02687"/>
    </source>
</evidence>
<feature type="transmembrane region" description="Helical" evidence="7">
    <location>
        <begin position="261"/>
        <end position="283"/>
    </location>
</feature>
<evidence type="ECO:0000256" key="2">
    <source>
        <dbReference type="ARBA" id="ARBA00022475"/>
    </source>
</evidence>
<feature type="transmembrane region" description="Helical" evidence="7">
    <location>
        <begin position="353"/>
        <end position="375"/>
    </location>
</feature>
<keyword evidence="3 7" id="KW-0812">Transmembrane</keyword>
<comment type="subcellular location">
    <subcellularLocation>
        <location evidence="1">Cell membrane</location>
        <topology evidence="1">Multi-pass membrane protein</topology>
    </subcellularLocation>
</comment>
<feature type="transmembrane region" description="Helical" evidence="7">
    <location>
        <begin position="303"/>
        <end position="332"/>
    </location>
</feature>
<proteinExistence type="inferred from homology"/>
<dbReference type="Pfam" id="PF02687">
    <property type="entry name" value="FtsX"/>
    <property type="match status" value="1"/>
</dbReference>
<evidence type="ECO:0000256" key="3">
    <source>
        <dbReference type="ARBA" id="ARBA00022692"/>
    </source>
</evidence>
<dbReference type="InterPro" id="IPR050250">
    <property type="entry name" value="Macrolide_Exporter_MacB"/>
</dbReference>
<dbReference type="GO" id="GO:0005886">
    <property type="term" value="C:plasma membrane"/>
    <property type="evidence" value="ECO:0007669"/>
    <property type="project" value="UniProtKB-SubCell"/>
</dbReference>
<dbReference type="Proteomes" id="UP000428260">
    <property type="component" value="Chromosome"/>
</dbReference>
<organism evidence="9 10">
    <name type="scientific">Maribellus comscasis</name>
    <dbReference type="NCBI Taxonomy" id="2681766"/>
    <lineage>
        <taxon>Bacteria</taxon>
        <taxon>Pseudomonadati</taxon>
        <taxon>Bacteroidota</taxon>
        <taxon>Bacteroidia</taxon>
        <taxon>Marinilabiliales</taxon>
        <taxon>Prolixibacteraceae</taxon>
        <taxon>Maribellus</taxon>
    </lineage>
</organism>
<protein>
    <submittedName>
        <fullName evidence="9">FtsX-like permease family protein</fullName>
    </submittedName>
</protein>